<dbReference type="GO" id="GO:0005737">
    <property type="term" value="C:cytoplasm"/>
    <property type="evidence" value="ECO:0007669"/>
    <property type="project" value="TreeGrafter"/>
</dbReference>
<reference evidence="5 7" key="1">
    <citation type="journal article" date="2017" name="BMC Genomics">
        <title>Comparative genomic and phylogenomic analyses of the Bifidobacteriaceae family.</title>
        <authorList>
            <person name="Lugli G.A."/>
            <person name="Milani C."/>
            <person name="Turroni F."/>
            <person name="Duranti S."/>
            <person name="Mancabelli L."/>
            <person name="Mangifesta M."/>
            <person name="Ferrario C."/>
            <person name="Modesto M."/>
            <person name="Mattarelli P."/>
            <person name="Jiri K."/>
            <person name="van Sinderen D."/>
            <person name="Ventura M."/>
        </authorList>
    </citation>
    <scope>NUCLEOTIDE SEQUENCE [LARGE SCALE GENOMIC DNA]</scope>
    <source>
        <strain evidence="5 7">DSM 24762</strain>
    </source>
</reference>
<evidence type="ECO:0000259" key="3">
    <source>
        <dbReference type="Pfam" id="PF00149"/>
    </source>
</evidence>
<sequence>MTEQNASGTVDSGRIDSREASAPASTSVSARLGQLQFHASGKFRVLQVSDNQDGPKVSKDTVRLIAAACDAARPDIVIFTGNQIAGYDTAYAPTFVKRTWLDRQLEPSAEEKERTRQIVRSTLAAFLEPVVSRHIPFAVTFGNHDFQCGLSLDELTELYREFPGCVNPRRDTPNASGDTPSEQGDTPNVLLPHQRVYDSGEAGTFALPVRDQYNEANLLGLTIVNSGDYAQEGGYAAPSSRALQFVKHVPREMNVRAMAFQHMPVQKYYDLLRPVPVTTANAIQGYRAFESYSYVLDENRTLPGSYLGEGISCPDRDTNEFRFLQEHNYFALAAAHDHRNAIAGVVDGILLASTPTAGFSTYGPSPENRGVRLFEFDVRHPFEPRTQLLEFGDLVGKPSGNKAYALASTYMPNNTGEAINLLRKPKVLASVAAVVAGIISVLTFGRGGSRGGRK</sequence>
<feature type="compositionally biased region" description="Polar residues" evidence="1">
    <location>
        <begin position="173"/>
        <end position="186"/>
    </location>
</feature>
<reference evidence="4 6" key="2">
    <citation type="submission" date="2017-04" db="EMBL/GenBank/DDBJ databases">
        <title>Draft genome sequences of Alloscardovia macacae UMA81211 and UMA81212 isolated from the feces of a rhesus macaque (Macaca mulatta).</title>
        <authorList>
            <person name="Albert K."/>
            <person name="Sela D.A."/>
        </authorList>
    </citation>
    <scope>NUCLEOTIDE SEQUENCE [LARGE SCALE GENOMIC DNA]</scope>
    <source>
        <strain evidence="4 6">UMA81212</strain>
    </source>
</reference>
<gene>
    <name evidence="5" type="ORF">ALMA_0281</name>
    <name evidence="4" type="ORF">B9T39_04820</name>
</gene>
<dbReference type="EMBL" id="MWWT01000001">
    <property type="protein sequence ID" value="OZG54956.1"/>
    <property type="molecule type" value="Genomic_DNA"/>
</dbReference>
<keyword evidence="2" id="KW-0472">Membrane</keyword>
<dbReference type="InterPro" id="IPR004843">
    <property type="entry name" value="Calcineurin-like_PHP"/>
</dbReference>
<protein>
    <submittedName>
        <fullName evidence="4">Serine/threonine protein phosphatase</fullName>
    </submittedName>
</protein>
<feature type="region of interest" description="Disordered" evidence="1">
    <location>
        <begin position="166"/>
        <end position="187"/>
    </location>
</feature>
<feature type="domain" description="Calcineurin-like phosphoesterase" evidence="3">
    <location>
        <begin position="43"/>
        <end position="195"/>
    </location>
</feature>
<evidence type="ECO:0000313" key="5">
    <source>
        <dbReference type="EMBL" id="OZG54956.1"/>
    </source>
</evidence>
<dbReference type="SUPFAM" id="SSF56300">
    <property type="entry name" value="Metallo-dependent phosphatases"/>
    <property type="match status" value="1"/>
</dbReference>
<evidence type="ECO:0000313" key="7">
    <source>
        <dbReference type="Proteomes" id="UP000243657"/>
    </source>
</evidence>
<evidence type="ECO:0000256" key="2">
    <source>
        <dbReference type="SAM" id="Phobius"/>
    </source>
</evidence>
<proteinExistence type="predicted"/>
<dbReference type="RefSeq" id="WP_169712293.1">
    <property type="nucleotide sequence ID" value="NZ_JBHLWS010000010.1"/>
</dbReference>
<organism evidence="4 6">
    <name type="scientific">Alloscardovia macacae</name>
    <dbReference type="NCBI Taxonomy" id="1160091"/>
    <lineage>
        <taxon>Bacteria</taxon>
        <taxon>Bacillati</taxon>
        <taxon>Actinomycetota</taxon>
        <taxon>Actinomycetes</taxon>
        <taxon>Bifidobacteriales</taxon>
        <taxon>Bifidobacteriaceae</taxon>
        <taxon>Alloscardovia</taxon>
    </lineage>
</organism>
<dbReference type="EMBL" id="NEKC01000009">
    <property type="protein sequence ID" value="OTA28987.1"/>
    <property type="molecule type" value="Genomic_DNA"/>
</dbReference>
<comment type="caution">
    <text evidence="4">The sequence shown here is derived from an EMBL/GenBank/DDBJ whole genome shotgun (WGS) entry which is preliminary data.</text>
</comment>
<dbReference type="Proteomes" id="UP000243540">
    <property type="component" value="Unassembled WGS sequence"/>
</dbReference>
<dbReference type="Proteomes" id="UP000243657">
    <property type="component" value="Unassembled WGS sequence"/>
</dbReference>
<dbReference type="PANTHER" id="PTHR32440">
    <property type="entry name" value="PHOSPHATASE DCR2-RELATED-RELATED"/>
    <property type="match status" value="1"/>
</dbReference>
<name>A0A1Y2SWF5_9BIFI</name>
<feature type="transmembrane region" description="Helical" evidence="2">
    <location>
        <begin position="427"/>
        <end position="445"/>
    </location>
</feature>
<dbReference type="Gene3D" id="3.60.21.10">
    <property type="match status" value="1"/>
</dbReference>
<dbReference type="STRING" id="1160091.B9T39_04820"/>
<keyword evidence="2" id="KW-1133">Transmembrane helix</keyword>
<evidence type="ECO:0000256" key="1">
    <source>
        <dbReference type="SAM" id="MobiDB-lite"/>
    </source>
</evidence>
<dbReference type="GO" id="GO:0016788">
    <property type="term" value="F:hydrolase activity, acting on ester bonds"/>
    <property type="evidence" value="ECO:0007669"/>
    <property type="project" value="TreeGrafter"/>
</dbReference>
<dbReference type="AlphaFoldDB" id="A0A1Y2SWF5"/>
<evidence type="ECO:0000313" key="4">
    <source>
        <dbReference type="EMBL" id="OTA28987.1"/>
    </source>
</evidence>
<feature type="region of interest" description="Disordered" evidence="1">
    <location>
        <begin position="1"/>
        <end position="25"/>
    </location>
</feature>
<feature type="compositionally biased region" description="Polar residues" evidence="1">
    <location>
        <begin position="1"/>
        <end position="10"/>
    </location>
</feature>
<accession>A0A1Y2SWF5</accession>
<evidence type="ECO:0000313" key="6">
    <source>
        <dbReference type="Proteomes" id="UP000243540"/>
    </source>
</evidence>
<keyword evidence="2" id="KW-0812">Transmembrane</keyword>
<dbReference type="InterPro" id="IPR029052">
    <property type="entry name" value="Metallo-depent_PP-like"/>
</dbReference>
<keyword evidence="7" id="KW-1185">Reference proteome</keyword>
<dbReference type="Pfam" id="PF00149">
    <property type="entry name" value="Metallophos"/>
    <property type="match status" value="1"/>
</dbReference>